<reference evidence="8" key="1">
    <citation type="journal article" date="2019" name="Int. J. Syst. Evol. Microbiol.">
        <title>The Global Catalogue of Microorganisms (GCM) 10K type strain sequencing project: providing services to taxonomists for standard genome sequencing and annotation.</title>
        <authorList>
            <consortium name="The Broad Institute Genomics Platform"/>
            <consortium name="The Broad Institute Genome Sequencing Center for Infectious Disease"/>
            <person name="Wu L."/>
            <person name="Ma J."/>
        </authorList>
    </citation>
    <scope>NUCLEOTIDE SEQUENCE [LARGE SCALE GENOMIC DNA]</scope>
    <source>
        <strain evidence="8">CCM 8911</strain>
    </source>
</reference>
<evidence type="ECO:0000256" key="2">
    <source>
        <dbReference type="ARBA" id="ARBA00023015"/>
    </source>
</evidence>
<keyword evidence="3" id="KW-0238">DNA-binding</keyword>
<evidence type="ECO:0000313" key="7">
    <source>
        <dbReference type="EMBL" id="MFD1393631.1"/>
    </source>
</evidence>
<dbReference type="PANTHER" id="PTHR30204">
    <property type="entry name" value="REDOX-CYCLING DRUG-SENSING TRANSCRIPTIONAL ACTIVATOR SOXR"/>
    <property type="match status" value="1"/>
</dbReference>
<dbReference type="InterPro" id="IPR009061">
    <property type="entry name" value="DNA-bd_dom_put_sf"/>
</dbReference>
<evidence type="ECO:0000256" key="4">
    <source>
        <dbReference type="ARBA" id="ARBA00023163"/>
    </source>
</evidence>
<dbReference type="EMBL" id="JBHTMO010000026">
    <property type="protein sequence ID" value="MFD1393631.1"/>
    <property type="molecule type" value="Genomic_DNA"/>
</dbReference>
<evidence type="ECO:0000256" key="1">
    <source>
        <dbReference type="ARBA" id="ARBA00022491"/>
    </source>
</evidence>
<comment type="caution">
    <text evidence="7">The sequence shown here is derived from an EMBL/GenBank/DDBJ whole genome shotgun (WGS) entry which is preliminary data.</text>
</comment>
<dbReference type="RefSeq" id="WP_164510702.1">
    <property type="nucleotide sequence ID" value="NZ_JBHTMO010000026.1"/>
</dbReference>
<gene>
    <name evidence="7" type="ORF">ACFQ3L_08655</name>
</gene>
<keyword evidence="8" id="KW-1185">Reference proteome</keyword>
<evidence type="ECO:0000256" key="5">
    <source>
        <dbReference type="SAM" id="MobiDB-lite"/>
    </source>
</evidence>
<evidence type="ECO:0000313" key="8">
    <source>
        <dbReference type="Proteomes" id="UP001597249"/>
    </source>
</evidence>
<dbReference type="PANTHER" id="PTHR30204:SF65">
    <property type="entry name" value="HTH-TYPE TRANSCRIPTIONAL REGULATOR TNRA"/>
    <property type="match status" value="1"/>
</dbReference>
<keyword evidence="2" id="KW-0805">Transcription regulation</keyword>
<keyword evidence="1" id="KW-0678">Repressor</keyword>
<dbReference type="Gene3D" id="1.10.1660.10">
    <property type="match status" value="1"/>
</dbReference>
<feature type="domain" description="HTH merR-type" evidence="6">
    <location>
        <begin position="12"/>
        <end position="80"/>
    </location>
</feature>
<dbReference type="InterPro" id="IPR047057">
    <property type="entry name" value="MerR_fam"/>
</dbReference>
<dbReference type="SUPFAM" id="SSF46955">
    <property type="entry name" value="Putative DNA-binding domain"/>
    <property type="match status" value="1"/>
</dbReference>
<dbReference type="Proteomes" id="UP001597249">
    <property type="component" value="Unassembled WGS sequence"/>
</dbReference>
<proteinExistence type="predicted"/>
<dbReference type="Pfam" id="PF13411">
    <property type="entry name" value="MerR_1"/>
    <property type="match status" value="1"/>
</dbReference>
<sequence length="121" mass="13527">MPELSDIRTRAVLPISTVIALTDLTARQIRYYEAQGLLHPLRTPGNHRLYSLQDVDDLVEIHSQLAAGFSLAELRAAKQQPRPKTKLSDEEVRAALRSELLNQGRLNPRGDSPSQGFGFRP</sequence>
<dbReference type="SMART" id="SM00422">
    <property type="entry name" value="HTH_MERR"/>
    <property type="match status" value="1"/>
</dbReference>
<organism evidence="7 8">
    <name type="scientific">Lacticaseibacillus jixianensis</name>
    <dbReference type="NCBI Taxonomy" id="2486012"/>
    <lineage>
        <taxon>Bacteria</taxon>
        <taxon>Bacillati</taxon>
        <taxon>Bacillota</taxon>
        <taxon>Bacilli</taxon>
        <taxon>Lactobacillales</taxon>
        <taxon>Lactobacillaceae</taxon>
        <taxon>Lacticaseibacillus</taxon>
    </lineage>
</organism>
<keyword evidence="4" id="KW-0804">Transcription</keyword>
<accession>A0ABW4BB58</accession>
<evidence type="ECO:0000256" key="3">
    <source>
        <dbReference type="ARBA" id="ARBA00023125"/>
    </source>
</evidence>
<feature type="region of interest" description="Disordered" evidence="5">
    <location>
        <begin position="98"/>
        <end position="121"/>
    </location>
</feature>
<name>A0ABW4BB58_9LACO</name>
<dbReference type="PROSITE" id="PS50937">
    <property type="entry name" value="HTH_MERR_2"/>
    <property type="match status" value="1"/>
</dbReference>
<protein>
    <submittedName>
        <fullName evidence="7">MerR family transcriptional regulator</fullName>
    </submittedName>
</protein>
<dbReference type="InterPro" id="IPR000551">
    <property type="entry name" value="MerR-type_HTH_dom"/>
</dbReference>
<evidence type="ECO:0000259" key="6">
    <source>
        <dbReference type="PROSITE" id="PS50937"/>
    </source>
</evidence>